<dbReference type="KEGG" id="rad:CO657_28715"/>
<gene>
    <name evidence="1" type="ORF">CO657_28715</name>
</gene>
<geneLocation type="plasmid" evidence="2">
    <name>prapfh23b</name>
</geneLocation>
<reference evidence="1 2" key="1">
    <citation type="submission" date="2019-01" db="EMBL/GenBank/DDBJ databases">
        <title>Genomic insights into the origins and evolution of symbiotic genes in the Phaseolus vulgaris microsymbionts.</title>
        <authorList>
            <person name="Tong W."/>
        </authorList>
    </citation>
    <scope>NUCLEOTIDE SEQUENCE [LARGE SCALE GENOMIC DNA]</scope>
    <source>
        <strain evidence="1 2">FH23</strain>
        <plasmid evidence="2">prapfh23b</plasmid>
    </source>
</reference>
<proteinExistence type="predicted"/>
<dbReference type="RefSeq" id="WP_054186247.1">
    <property type="nucleotide sequence ID" value="NZ_CP035000.1"/>
</dbReference>
<sequence length="109" mass="12062">MKLTLLPPEYGVTPVTDSRRSFPRLSDVTMSPGKIPTMDRASAAFSFEFAIPSLKLFRHGGTGLARPGMELLPKPQAIHDRKDFSRDLLLHCVSGIGNTPDNPRYEGYC</sequence>
<organism evidence="1 2">
    <name type="scientific">Rhizobium acidisoli</name>
    <dbReference type="NCBI Taxonomy" id="1538158"/>
    <lineage>
        <taxon>Bacteria</taxon>
        <taxon>Pseudomonadati</taxon>
        <taxon>Pseudomonadota</taxon>
        <taxon>Alphaproteobacteria</taxon>
        <taxon>Hyphomicrobiales</taxon>
        <taxon>Rhizobiaceae</taxon>
        <taxon>Rhizobium/Agrobacterium group</taxon>
        <taxon>Rhizobium</taxon>
    </lineage>
</organism>
<keyword evidence="2" id="KW-1185">Reference proteome</keyword>
<dbReference type="EMBL" id="CP035000">
    <property type="protein sequence ID" value="QAS81836.1"/>
    <property type="molecule type" value="Genomic_DNA"/>
</dbReference>
<dbReference type="AlphaFoldDB" id="A0AAE5WSS2"/>
<name>A0AAE5WSS2_9HYPH</name>
<accession>A0AAE5WSS2</accession>
<protein>
    <submittedName>
        <fullName evidence="1">Uncharacterized protein</fullName>
    </submittedName>
</protein>
<keyword evidence="1" id="KW-0614">Plasmid</keyword>
<evidence type="ECO:0000313" key="1">
    <source>
        <dbReference type="EMBL" id="QAS81836.1"/>
    </source>
</evidence>
<dbReference type="Proteomes" id="UP000220927">
    <property type="component" value="Plasmid pRapFH23b"/>
</dbReference>
<evidence type="ECO:0000313" key="2">
    <source>
        <dbReference type="Proteomes" id="UP000220927"/>
    </source>
</evidence>